<keyword evidence="2" id="KW-0805">Transcription regulation</keyword>
<evidence type="ECO:0000313" key="5">
    <source>
        <dbReference type="Proteomes" id="UP000238479"/>
    </source>
</evidence>
<reference evidence="4 5" key="1">
    <citation type="journal article" date="2018" name="Nat. Genet.">
        <title>The Rosa genome provides new insights in the design of modern roses.</title>
        <authorList>
            <person name="Bendahmane M."/>
        </authorList>
    </citation>
    <scope>NUCLEOTIDE SEQUENCE [LARGE SCALE GENOMIC DNA]</scope>
    <source>
        <strain evidence="5">cv. Old Blush</strain>
    </source>
</reference>
<dbReference type="PANTHER" id="PTHR13068:SF133">
    <property type="entry name" value="MITOCHONDRIAL TRANSCRIPTION TERMINATION FACTOR FAMILY PROTEIN"/>
    <property type="match status" value="1"/>
</dbReference>
<dbReference type="Gene3D" id="1.25.70.10">
    <property type="entry name" value="Transcription termination factor 3, mitochondrial"/>
    <property type="match status" value="1"/>
</dbReference>
<dbReference type="SMART" id="SM00733">
    <property type="entry name" value="Mterf"/>
    <property type="match status" value="2"/>
</dbReference>
<protein>
    <submittedName>
        <fullName evidence="4">Putative transcription regulator mTERF family</fullName>
    </submittedName>
</protein>
<keyword evidence="5" id="KW-1185">Reference proteome</keyword>
<sequence length="164" mass="18195">MSMAPHSIFSKSLRFSLLLCRNRHPMEGFVSHLGRRLISNTEIPAGQDDSTVSYLVNPCGLSPEAAVVASHKVKLRSLVESDSVLALLKHYELSDAHISKAVRIHPHVLVANAQETLLPKLEFLCSIGMSRLDLAKTLTYNPIILTRSLKNCIIPCYTFLKEMG</sequence>
<organism evidence="4 5">
    <name type="scientific">Rosa chinensis</name>
    <name type="common">China rose</name>
    <dbReference type="NCBI Taxonomy" id="74649"/>
    <lineage>
        <taxon>Eukaryota</taxon>
        <taxon>Viridiplantae</taxon>
        <taxon>Streptophyta</taxon>
        <taxon>Embryophyta</taxon>
        <taxon>Tracheophyta</taxon>
        <taxon>Spermatophyta</taxon>
        <taxon>Magnoliopsida</taxon>
        <taxon>eudicotyledons</taxon>
        <taxon>Gunneridae</taxon>
        <taxon>Pentapetalae</taxon>
        <taxon>rosids</taxon>
        <taxon>fabids</taxon>
        <taxon>Rosales</taxon>
        <taxon>Rosaceae</taxon>
        <taxon>Rosoideae</taxon>
        <taxon>Rosoideae incertae sedis</taxon>
        <taxon>Rosa</taxon>
    </lineage>
</organism>
<evidence type="ECO:0000313" key="4">
    <source>
        <dbReference type="EMBL" id="PRQ55714.1"/>
    </source>
</evidence>
<dbReference type="Proteomes" id="UP000238479">
    <property type="component" value="Chromosome 1"/>
</dbReference>
<comment type="caution">
    <text evidence="4">The sequence shown here is derived from an EMBL/GenBank/DDBJ whole genome shotgun (WGS) entry which is preliminary data.</text>
</comment>
<keyword evidence="3" id="KW-0809">Transit peptide</keyword>
<dbReference type="STRING" id="74649.A0A2P6SAL1"/>
<dbReference type="AlphaFoldDB" id="A0A2P6SAL1"/>
<name>A0A2P6SAL1_ROSCH</name>
<dbReference type="InterPro" id="IPR038538">
    <property type="entry name" value="MTERF_sf"/>
</dbReference>
<keyword evidence="2" id="KW-0806">Transcription termination</keyword>
<dbReference type="EMBL" id="PDCK01000039">
    <property type="protein sequence ID" value="PRQ55714.1"/>
    <property type="molecule type" value="Genomic_DNA"/>
</dbReference>
<evidence type="ECO:0000256" key="3">
    <source>
        <dbReference type="ARBA" id="ARBA00022946"/>
    </source>
</evidence>
<dbReference type="GO" id="GO:0003676">
    <property type="term" value="F:nucleic acid binding"/>
    <property type="evidence" value="ECO:0007669"/>
    <property type="project" value="InterPro"/>
</dbReference>
<dbReference type="Gramene" id="PRQ55714">
    <property type="protein sequence ID" value="PRQ55714"/>
    <property type="gene ID" value="RchiOBHm_Chr1g0327641"/>
</dbReference>
<accession>A0A2P6SAL1</accession>
<gene>
    <name evidence="4" type="ORF">RchiOBHm_Chr1g0327641</name>
</gene>
<evidence type="ECO:0000256" key="2">
    <source>
        <dbReference type="ARBA" id="ARBA00022472"/>
    </source>
</evidence>
<dbReference type="OMA" id="WKWNDST"/>
<dbReference type="GO" id="GO:0006353">
    <property type="term" value="P:DNA-templated transcription termination"/>
    <property type="evidence" value="ECO:0007669"/>
    <property type="project" value="UniProtKB-KW"/>
</dbReference>
<dbReference type="Pfam" id="PF02536">
    <property type="entry name" value="mTERF"/>
    <property type="match status" value="1"/>
</dbReference>
<keyword evidence="2" id="KW-0804">Transcription</keyword>
<evidence type="ECO:0000256" key="1">
    <source>
        <dbReference type="ARBA" id="ARBA00007692"/>
    </source>
</evidence>
<comment type="similarity">
    <text evidence="1">Belongs to the mTERF family.</text>
</comment>
<dbReference type="PANTHER" id="PTHR13068">
    <property type="entry name" value="CGI-12 PROTEIN-RELATED"/>
    <property type="match status" value="1"/>
</dbReference>
<proteinExistence type="inferred from homology"/>
<dbReference type="InterPro" id="IPR003690">
    <property type="entry name" value="MTERF"/>
</dbReference>